<dbReference type="CDD" id="cd02020">
    <property type="entry name" value="CMPK"/>
    <property type="match status" value="1"/>
</dbReference>
<dbReference type="InterPro" id="IPR003136">
    <property type="entry name" value="Cytidylate_kin"/>
</dbReference>
<evidence type="ECO:0000259" key="9">
    <source>
        <dbReference type="Pfam" id="PF02224"/>
    </source>
</evidence>
<evidence type="ECO:0000256" key="4">
    <source>
        <dbReference type="ARBA" id="ARBA00022777"/>
    </source>
</evidence>
<accession>A0ABR7INE2</accession>
<proteinExistence type="inferred from homology"/>
<evidence type="ECO:0000313" key="10">
    <source>
        <dbReference type="EMBL" id="MBC5786621.1"/>
    </source>
</evidence>
<comment type="caution">
    <text evidence="10">The sequence shown here is derived from an EMBL/GenBank/DDBJ whole genome shotgun (WGS) entry which is preliminary data.</text>
</comment>
<name>A0ABR7INE2_9CLOT</name>
<reference evidence="10 11" key="1">
    <citation type="submission" date="2020-08" db="EMBL/GenBank/DDBJ databases">
        <title>Genome public.</title>
        <authorList>
            <person name="Liu C."/>
            <person name="Sun Q."/>
        </authorList>
    </citation>
    <scope>NUCLEOTIDE SEQUENCE [LARGE SCALE GENOMIC DNA]</scope>
    <source>
        <strain evidence="10 11">NSJ-27</strain>
    </source>
</reference>
<dbReference type="PANTHER" id="PTHR21299:SF2">
    <property type="entry name" value="CYTIDYLATE KINASE"/>
    <property type="match status" value="1"/>
</dbReference>
<keyword evidence="3 8" id="KW-0547">Nucleotide-binding</keyword>
<dbReference type="EC" id="2.7.4.25" evidence="8"/>
<organism evidence="10 11">
    <name type="scientific">Clostridium facile</name>
    <dbReference type="NCBI Taxonomy" id="2763035"/>
    <lineage>
        <taxon>Bacteria</taxon>
        <taxon>Bacillati</taxon>
        <taxon>Bacillota</taxon>
        <taxon>Clostridia</taxon>
        <taxon>Eubacteriales</taxon>
        <taxon>Clostridiaceae</taxon>
        <taxon>Clostridium</taxon>
    </lineage>
</organism>
<dbReference type="Gene3D" id="3.40.50.300">
    <property type="entry name" value="P-loop containing nucleotide triphosphate hydrolases"/>
    <property type="match status" value="1"/>
</dbReference>
<keyword evidence="8" id="KW-0963">Cytoplasm</keyword>
<protein>
    <recommendedName>
        <fullName evidence="8">Cytidylate kinase</fullName>
        <shortName evidence="8">CK</shortName>
        <ecNumber evidence="8">2.7.4.25</ecNumber>
    </recommendedName>
    <alternativeName>
        <fullName evidence="8">Cytidine monophosphate kinase</fullName>
        <shortName evidence="8">CMP kinase</shortName>
    </alternativeName>
</protein>
<dbReference type="HAMAP" id="MF_00238">
    <property type="entry name" value="Cytidyl_kinase_type1"/>
    <property type="match status" value="1"/>
</dbReference>
<comment type="catalytic activity">
    <reaction evidence="7 8">
        <text>CMP + ATP = CDP + ADP</text>
        <dbReference type="Rhea" id="RHEA:11600"/>
        <dbReference type="ChEBI" id="CHEBI:30616"/>
        <dbReference type="ChEBI" id="CHEBI:58069"/>
        <dbReference type="ChEBI" id="CHEBI:60377"/>
        <dbReference type="ChEBI" id="CHEBI:456216"/>
        <dbReference type="EC" id="2.7.4.25"/>
    </reaction>
</comment>
<evidence type="ECO:0000256" key="3">
    <source>
        <dbReference type="ARBA" id="ARBA00022741"/>
    </source>
</evidence>
<dbReference type="GO" id="GO:0016301">
    <property type="term" value="F:kinase activity"/>
    <property type="evidence" value="ECO:0007669"/>
    <property type="project" value="UniProtKB-KW"/>
</dbReference>
<dbReference type="Pfam" id="PF02224">
    <property type="entry name" value="Cytidylate_kin"/>
    <property type="match status" value="1"/>
</dbReference>
<evidence type="ECO:0000256" key="1">
    <source>
        <dbReference type="ARBA" id="ARBA00009427"/>
    </source>
</evidence>
<dbReference type="EMBL" id="JACOQK010000001">
    <property type="protein sequence ID" value="MBC5786621.1"/>
    <property type="molecule type" value="Genomic_DNA"/>
</dbReference>
<comment type="similarity">
    <text evidence="1 8">Belongs to the cytidylate kinase family. Type 1 subfamily.</text>
</comment>
<feature type="domain" description="Cytidylate kinase" evidence="9">
    <location>
        <begin position="4"/>
        <end position="217"/>
    </location>
</feature>
<keyword evidence="2 8" id="KW-0808">Transferase</keyword>
<dbReference type="Proteomes" id="UP000649151">
    <property type="component" value="Unassembled WGS sequence"/>
</dbReference>
<dbReference type="InterPro" id="IPR011994">
    <property type="entry name" value="Cytidylate_kinase_dom"/>
</dbReference>
<dbReference type="NCBIfam" id="TIGR00017">
    <property type="entry name" value="cmk"/>
    <property type="match status" value="1"/>
</dbReference>
<keyword evidence="11" id="KW-1185">Reference proteome</keyword>
<dbReference type="SUPFAM" id="SSF52540">
    <property type="entry name" value="P-loop containing nucleoside triphosphate hydrolases"/>
    <property type="match status" value="1"/>
</dbReference>
<evidence type="ECO:0000256" key="7">
    <source>
        <dbReference type="ARBA" id="ARBA00048478"/>
    </source>
</evidence>
<evidence type="ECO:0000256" key="2">
    <source>
        <dbReference type="ARBA" id="ARBA00022679"/>
    </source>
</evidence>
<evidence type="ECO:0000256" key="5">
    <source>
        <dbReference type="ARBA" id="ARBA00022840"/>
    </source>
</evidence>
<feature type="binding site" evidence="8">
    <location>
        <begin position="8"/>
        <end position="16"/>
    </location>
    <ligand>
        <name>ATP</name>
        <dbReference type="ChEBI" id="CHEBI:30616"/>
    </ligand>
</feature>
<gene>
    <name evidence="8" type="primary">cmk</name>
    <name evidence="10" type="ORF">H8Z77_01085</name>
</gene>
<comment type="subcellular location">
    <subcellularLocation>
        <location evidence="8">Cytoplasm</location>
    </subcellularLocation>
</comment>
<dbReference type="InterPro" id="IPR027417">
    <property type="entry name" value="P-loop_NTPase"/>
</dbReference>
<evidence type="ECO:0000256" key="6">
    <source>
        <dbReference type="ARBA" id="ARBA00047615"/>
    </source>
</evidence>
<keyword evidence="4 8" id="KW-0418">Kinase</keyword>
<sequence>MVSIAIDGPAGAGKSTIARAASKELGYIYVDTGALYRSIGLYMIRHGISLQDAEAIAFNVENVQIELKFIQGEQRVFLGEEDVSDLIRTPEVSMAASAVSAVPKVRQFLLDLQKDMAKKNNVVMDGRDIGTVVLPNADVKIFLTASAEERAKRRCKELEEKGQAVSYQEVLTDIQQRDYNDSHREIAPLKQAEDAVLLDTSHLDLQQSIQALLDLVKNKLN</sequence>
<keyword evidence="5 8" id="KW-0067">ATP-binding</keyword>
<evidence type="ECO:0000256" key="8">
    <source>
        <dbReference type="HAMAP-Rule" id="MF_00238"/>
    </source>
</evidence>
<dbReference type="RefSeq" id="WP_186995896.1">
    <property type="nucleotide sequence ID" value="NZ_JACOQK010000001.1"/>
</dbReference>
<evidence type="ECO:0000313" key="11">
    <source>
        <dbReference type="Proteomes" id="UP000649151"/>
    </source>
</evidence>
<comment type="catalytic activity">
    <reaction evidence="6 8">
        <text>dCMP + ATP = dCDP + ADP</text>
        <dbReference type="Rhea" id="RHEA:25094"/>
        <dbReference type="ChEBI" id="CHEBI:30616"/>
        <dbReference type="ChEBI" id="CHEBI:57566"/>
        <dbReference type="ChEBI" id="CHEBI:58593"/>
        <dbReference type="ChEBI" id="CHEBI:456216"/>
        <dbReference type="EC" id="2.7.4.25"/>
    </reaction>
</comment>
<dbReference type="PANTHER" id="PTHR21299">
    <property type="entry name" value="CYTIDYLATE KINASE/PANTOATE-BETA-ALANINE LIGASE"/>
    <property type="match status" value="1"/>
</dbReference>